<dbReference type="PANTHER" id="PTHR37981">
    <property type="entry name" value="LIPASE 2"/>
    <property type="match status" value="1"/>
</dbReference>
<feature type="signal peptide" evidence="1">
    <location>
        <begin position="1"/>
        <end position="17"/>
    </location>
</feature>
<evidence type="ECO:0000256" key="1">
    <source>
        <dbReference type="SAM" id="SignalP"/>
    </source>
</evidence>
<keyword evidence="1" id="KW-0732">Signal</keyword>
<evidence type="ECO:0000313" key="3">
    <source>
        <dbReference type="Proteomes" id="UP000800235"/>
    </source>
</evidence>
<proteinExistence type="predicted"/>
<dbReference type="InterPro" id="IPR036514">
    <property type="entry name" value="SGNH_hydro_sf"/>
</dbReference>
<dbReference type="OrthoDB" id="21678at2759"/>
<dbReference type="GO" id="GO:0016788">
    <property type="term" value="F:hydrolase activity, acting on ester bonds"/>
    <property type="evidence" value="ECO:0007669"/>
    <property type="project" value="InterPro"/>
</dbReference>
<dbReference type="Proteomes" id="UP000800235">
    <property type="component" value="Unassembled WGS sequence"/>
</dbReference>
<protein>
    <submittedName>
        <fullName evidence="2">Uncharacterized protein</fullName>
    </submittedName>
</protein>
<organism evidence="2 3">
    <name type="scientific">Tothia fuscella</name>
    <dbReference type="NCBI Taxonomy" id="1048955"/>
    <lineage>
        <taxon>Eukaryota</taxon>
        <taxon>Fungi</taxon>
        <taxon>Dikarya</taxon>
        <taxon>Ascomycota</taxon>
        <taxon>Pezizomycotina</taxon>
        <taxon>Dothideomycetes</taxon>
        <taxon>Pleosporomycetidae</taxon>
        <taxon>Venturiales</taxon>
        <taxon>Cylindrosympodiaceae</taxon>
        <taxon>Tothia</taxon>
    </lineage>
</organism>
<gene>
    <name evidence="2" type="ORF">EJ08DRAFT_670707</name>
</gene>
<dbReference type="Pfam" id="PF18647">
    <property type="entry name" value="Fungal_lectin_2"/>
    <property type="match status" value="1"/>
</dbReference>
<dbReference type="InterPro" id="IPR037460">
    <property type="entry name" value="SEST-like"/>
</dbReference>
<dbReference type="PANTHER" id="PTHR37981:SF1">
    <property type="entry name" value="SGNH HYDROLASE-TYPE ESTERASE DOMAIN-CONTAINING PROTEIN"/>
    <property type="match status" value="1"/>
</dbReference>
<reference evidence="2" key="1">
    <citation type="journal article" date="2020" name="Stud. Mycol.">
        <title>101 Dothideomycetes genomes: a test case for predicting lifestyles and emergence of pathogens.</title>
        <authorList>
            <person name="Haridas S."/>
            <person name="Albert R."/>
            <person name="Binder M."/>
            <person name="Bloem J."/>
            <person name="Labutti K."/>
            <person name="Salamov A."/>
            <person name="Andreopoulos B."/>
            <person name="Baker S."/>
            <person name="Barry K."/>
            <person name="Bills G."/>
            <person name="Bluhm B."/>
            <person name="Cannon C."/>
            <person name="Castanera R."/>
            <person name="Culley D."/>
            <person name="Daum C."/>
            <person name="Ezra D."/>
            <person name="Gonzalez J."/>
            <person name="Henrissat B."/>
            <person name="Kuo A."/>
            <person name="Liang C."/>
            <person name="Lipzen A."/>
            <person name="Lutzoni F."/>
            <person name="Magnuson J."/>
            <person name="Mondo S."/>
            <person name="Nolan M."/>
            <person name="Ohm R."/>
            <person name="Pangilinan J."/>
            <person name="Park H.-J."/>
            <person name="Ramirez L."/>
            <person name="Alfaro M."/>
            <person name="Sun H."/>
            <person name="Tritt A."/>
            <person name="Yoshinaga Y."/>
            <person name="Zwiers L.-H."/>
            <person name="Turgeon B."/>
            <person name="Goodwin S."/>
            <person name="Spatafora J."/>
            <person name="Crous P."/>
            <person name="Grigoriev I."/>
        </authorList>
    </citation>
    <scope>NUCLEOTIDE SEQUENCE</scope>
    <source>
        <strain evidence="2">CBS 130266</strain>
    </source>
</reference>
<dbReference type="Gene3D" id="3.40.50.1110">
    <property type="entry name" value="SGNH hydrolase"/>
    <property type="match status" value="1"/>
</dbReference>
<sequence length="573" mass="63872">MGLRGLFFCAFAAYSTSIPTNVVTRSDDKFEWTALGDSLGGGNHIFNNVVSSGSNTQDVENYQFYYEDTSGKPSRQYAHIYGLPKAIPCDEQLEKSRKLIEDPNLVTKLDHVIKKTVKRGREGTIGNNFKLYVTGFAEFFNQDDPGCNDVTFARTANPKPDGKEHNKLTIKLRTDFNEMSVGLNAAIEEAVNLNKDQGVRFIDIQAGGALDGHRFCEPSIKEPDQQNDKLWFWHYPYNEPPDDDLDSILQSAYRNATTGLATMDDVHNKYQTEADLMNAVFDAVDPGNEGIQDPFWLRVGKRVKMFHPQVAFNIHIKDLILKAWLADTSTDRNQCHGIGGDLWVVSRDVAANNVATFCAQGSKSIEYNTGTVNHLRLSVGNPSDQSKGPLVAPDCVDRFTKAVIDGCDGQDLVNNPHNYKFGSTFTAADGWVYKMEPLYKQEDEVTCDVSWKVAFNGFEIRGKNFPDAKLGANGEGLKKQVSGCGSLTKWHFEFTPKDVKFQWFASGQLPVGTKACVGRALESSGAPAHIPEFQQCRFQVNRPLAYDCIELYGVGHRAERFIPTVSSHIHFDN</sequence>
<comment type="caution">
    <text evidence="2">The sequence shown here is derived from an EMBL/GenBank/DDBJ whole genome shotgun (WGS) entry which is preliminary data.</text>
</comment>
<dbReference type="SUPFAM" id="SSF52266">
    <property type="entry name" value="SGNH hydrolase"/>
    <property type="match status" value="1"/>
</dbReference>
<feature type="chain" id="PRO_5040430096" evidence="1">
    <location>
        <begin position="18"/>
        <end position="573"/>
    </location>
</feature>
<evidence type="ECO:0000313" key="2">
    <source>
        <dbReference type="EMBL" id="KAF2429973.1"/>
    </source>
</evidence>
<dbReference type="GO" id="GO:0006629">
    <property type="term" value="P:lipid metabolic process"/>
    <property type="evidence" value="ECO:0007669"/>
    <property type="project" value="TreeGrafter"/>
</dbReference>
<keyword evidence="3" id="KW-1185">Reference proteome</keyword>
<name>A0A9P4NR75_9PEZI</name>
<dbReference type="AlphaFoldDB" id="A0A9P4NR75"/>
<accession>A0A9P4NR75</accession>
<dbReference type="EMBL" id="MU007042">
    <property type="protein sequence ID" value="KAF2429973.1"/>
    <property type="molecule type" value="Genomic_DNA"/>
</dbReference>